<accession>A0A5C5XSY6</accession>
<dbReference type="Proteomes" id="UP000318478">
    <property type="component" value="Unassembled WGS sequence"/>
</dbReference>
<organism evidence="3 4">
    <name type="scientific">Posidoniimonas polymericola</name>
    <dbReference type="NCBI Taxonomy" id="2528002"/>
    <lineage>
        <taxon>Bacteria</taxon>
        <taxon>Pseudomonadati</taxon>
        <taxon>Planctomycetota</taxon>
        <taxon>Planctomycetia</taxon>
        <taxon>Pirellulales</taxon>
        <taxon>Lacipirellulaceae</taxon>
        <taxon>Posidoniimonas</taxon>
    </lineage>
</organism>
<dbReference type="Pfam" id="PF07589">
    <property type="entry name" value="PEP-CTERM"/>
    <property type="match status" value="1"/>
</dbReference>
<dbReference type="InterPro" id="IPR013424">
    <property type="entry name" value="Ice-binding_C"/>
</dbReference>
<dbReference type="EMBL" id="SJPO01000019">
    <property type="protein sequence ID" value="TWT65443.1"/>
    <property type="molecule type" value="Genomic_DNA"/>
</dbReference>
<protein>
    <recommendedName>
        <fullName evidence="2">Ice-binding protein C-terminal domain-containing protein</fullName>
    </recommendedName>
</protein>
<feature type="domain" description="Ice-binding protein C-terminal" evidence="2">
    <location>
        <begin position="218"/>
        <end position="239"/>
    </location>
</feature>
<gene>
    <name evidence="3" type="ORF">Pla123a_49110</name>
</gene>
<feature type="signal peptide" evidence="1">
    <location>
        <begin position="1"/>
        <end position="23"/>
    </location>
</feature>
<sequence length="241" mass="25479" precursor="true">MRHTLTAIAGLLALTAIGGTARAEVITTLDDGDDWTLVRSDTTTENRILVKNSAGEVGTDRIGVAQFSGYAFSDPVMQASVRFDIERTAAGNNFDALESIQLWGVPDGATGEDIVQTDAYSTVSYVTDDLTDNLVDDAALVFLGQVAFPVGSSGDVVDFFGPAVTAFVQADSNNLMTFLLTAVGDTDSADTVLFYNEDASPIATEFYPSVMTNADAIVPEPTTFALLGLTGMVGIALRRIR</sequence>
<name>A0A5C5XSY6_9BACT</name>
<dbReference type="AlphaFoldDB" id="A0A5C5XSY6"/>
<evidence type="ECO:0000256" key="1">
    <source>
        <dbReference type="SAM" id="SignalP"/>
    </source>
</evidence>
<keyword evidence="4" id="KW-1185">Reference proteome</keyword>
<comment type="caution">
    <text evidence="3">The sequence shown here is derived from an EMBL/GenBank/DDBJ whole genome shotgun (WGS) entry which is preliminary data.</text>
</comment>
<feature type="chain" id="PRO_5022729603" description="Ice-binding protein C-terminal domain-containing protein" evidence="1">
    <location>
        <begin position="24"/>
        <end position="241"/>
    </location>
</feature>
<keyword evidence="1" id="KW-0732">Signal</keyword>
<evidence type="ECO:0000313" key="4">
    <source>
        <dbReference type="Proteomes" id="UP000318478"/>
    </source>
</evidence>
<proteinExistence type="predicted"/>
<dbReference type="RefSeq" id="WP_197528264.1">
    <property type="nucleotide sequence ID" value="NZ_SJPO01000019.1"/>
</dbReference>
<reference evidence="3 4" key="1">
    <citation type="submission" date="2019-02" db="EMBL/GenBank/DDBJ databases">
        <title>Deep-cultivation of Planctomycetes and their phenomic and genomic characterization uncovers novel biology.</title>
        <authorList>
            <person name="Wiegand S."/>
            <person name="Jogler M."/>
            <person name="Boedeker C."/>
            <person name="Pinto D."/>
            <person name="Vollmers J."/>
            <person name="Rivas-Marin E."/>
            <person name="Kohn T."/>
            <person name="Peeters S.H."/>
            <person name="Heuer A."/>
            <person name="Rast P."/>
            <person name="Oberbeckmann S."/>
            <person name="Bunk B."/>
            <person name="Jeske O."/>
            <person name="Meyerdierks A."/>
            <person name="Storesund J.E."/>
            <person name="Kallscheuer N."/>
            <person name="Luecker S."/>
            <person name="Lage O.M."/>
            <person name="Pohl T."/>
            <person name="Merkel B.J."/>
            <person name="Hornburger P."/>
            <person name="Mueller R.-W."/>
            <person name="Bruemmer F."/>
            <person name="Labrenz M."/>
            <person name="Spormann A.M."/>
            <person name="Op Den Camp H."/>
            <person name="Overmann J."/>
            <person name="Amann R."/>
            <person name="Jetten M.S.M."/>
            <person name="Mascher T."/>
            <person name="Medema M.H."/>
            <person name="Devos D.P."/>
            <person name="Kaster A.-K."/>
            <person name="Ovreas L."/>
            <person name="Rohde M."/>
            <person name="Galperin M.Y."/>
            <person name="Jogler C."/>
        </authorList>
    </citation>
    <scope>NUCLEOTIDE SEQUENCE [LARGE SCALE GENOMIC DNA]</scope>
    <source>
        <strain evidence="3 4">Pla123a</strain>
    </source>
</reference>
<evidence type="ECO:0000259" key="2">
    <source>
        <dbReference type="Pfam" id="PF07589"/>
    </source>
</evidence>
<dbReference type="NCBIfam" id="TIGR02595">
    <property type="entry name" value="PEP_CTERM"/>
    <property type="match status" value="1"/>
</dbReference>
<evidence type="ECO:0000313" key="3">
    <source>
        <dbReference type="EMBL" id="TWT65443.1"/>
    </source>
</evidence>